<accession>A0A914CMA9</accession>
<proteinExistence type="predicted"/>
<organism evidence="1 2">
    <name type="scientific">Acrobeloides nanus</name>
    <dbReference type="NCBI Taxonomy" id="290746"/>
    <lineage>
        <taxon>Eukaryota</taxon>
        <taxon>Metazoa</taxon>
        <taxon>Ecdysozoa</taxon>
        <taxon>Nematoda</taxon>
        <taxon>Chromadorea</taxon>
        <taxon>Rhabditida</taxon>
        <taxon>Tylenchina</taxon>
        <taxon>Cephalobomorpha</taxon>
        <taxon>Cephaloboidea</taxon>
        <taxon>Cephalobidae</taxon>
        <taxon>Acrobeloides</taxon>
    </lineage>
</organism>
<dbReference type="Proteomes" id="UP000887540">
    <property type="component" value="Unplaced"/>
</dbReference>
<dbReference type="AlphaFoldDB" id="A0A914CMA9"/>
<sequence>MDNRMRGYRPDRIQLELDQMYRSMGASRHVSRVWETLHANGLTARPNDGNVGSSSRSVDREDVILHHGNGEPVAQLVNVENLRDELFSKL</sequence>
<evidence type="ECO:0000313" key="2">
    <source>
        <dbReference type="WBParaSite" id="ACRNAN_scaffold12343.g11562.t1"/>
    </source>
</evidence>
<evidence type="ECO:0000313" key="1">
    <source>
        <dbReference type="Proteomes" id="UP000887540"/>
    </source>
</evidence>
<name>A0A914CMA9_9BILA</name>
<protein>
    <submittedName>
        <fullName evidence="2">Uncharacterized protein</fullName>
    </submittedName>
</protein>
<reference evidence="2" key="1">
    <citation type="submission" date="2022-11" db="UniProtKB">
        <authorList>
            <consortium name="WormBaseParasite"/>
        </authorList>
    </citation>
    <scope>IDENTIFICATION</scope>
</reference>
<dbReference type="WBParaSite" id="ACRNAN_scaffold12343.g11562.t1">
    <property type="protein sequence ID" value="ACRNAN_scaffold12343.g11562.t1"/>
    <property type="gene ID" value="ACRNAN_scaffold12343.g11562"/>
</dbReference>
<keyword evidence="1" id="KW-1185">Reference proteome</keyword>